<keyword evidence="4" id="KW-1185">Reference proteome</keyword>
<evidence type="ECO:0000313" key="4">
    <source>
        <dbReference type="Proteomes" id="UP001183643"/>
    </source>
</evidence>
<dbReference type="SUPFAM" id="SSF50346">
    <property type="entry name" value="PRC-barrel domain"/>
    <property type="match status" value="1"/>
</dbReference>
<dbReference type="GO" id="GO:0019684">
    <property type="term" value="P:photosynthesis, light reaction"/>
    <property type="evidence" value="ECO:0007669"/>
    <property type="project" value="InterPro"/>
</dbReference>
<sequence length="161" mass="17238">MTGPTPQTPQHAYDPATSPETGTYRTPDPGGLAQSRAEGWSPWDYREDSGVTGAALSGYKVEATDGHIGKVDSASTEVGAGYLVVDTGPWIFGKKVLLPAGVVNNVDHDDHKVYVDRTKDQIKAAPEYDDERHGDPAYRDKLGSYYGDSYGTPGGIAPPRI</sequence>
<dbReference type="GO" id="GO:0030077">
    <property type="term" value="C:plasma membrane light-harvesting complex"/>
    <property type="evidence" value="ECO:0007669"/>
    <property type="project" value="InterPro"/>
</dbReference>
<dbReference type="InterPro" id="IPR011033">
    <property type="entry name" value="PRC_barrel-like_sf"/>
</dbReference>
<dbReference type="AlphaFoldDB" id="A0AAE3YJA5"/>
<reference evidence="3" key="1">
    <citation type="submission" date="2023-07" db="EMBL/GenBank/DDBJ databases">
        <title>Sequencing the genomes of 1000 actinobacteria strains.</title>
        <authorList>
            <person name="Klenk H.-P."/>
        </authorList>
    </citation>
    <scope>NUCLEOTIDE SEQUENCE</scope>
    <source>
        <strain evidence="3">DSM 44707</strain>
    </source>
</reference>
<accession>A0AAE3YJA5</accession>
<name>A0AAE3YJA5_9ACTN</name>
<dbReference type="InterPro" id="IPR014747">
    <property type="entry name" value="Bac_photo_RC_H_C"/>
</dbReference>
<evidence type="ECO:0000259" key="2">
    <source>
        <dbReference type="Pfam" id="PF05239"/>
    </source>
</evidence>
<evidence type="ECO:0000313" key="3">
    <source>
        <dbReference type="EMBL" id="MDR7273243.1"/>
    </source>
</evidence>
<protein>
    <recommendedName>
        <fullName evidence="2">PRC-barrel domain-containing protein</fullName>
    </recommendedName>
</protein>
<evidence type="ECO:0000256" key="1">
    <source>
        <dbReference type="SAM" id="MobiDB-lite"/>
    </source>
</evidence>
<feature type="region of interest" description="Disordered" evidence="1">
    <location>
        <begin position="1"/>
        <end position="47"/>
    </location>
</feature>
<organism evidence="3 4">
    <name type="scientific">Catenuloplanes atrovinosus</name>
    <dbReference type="NCBI Taxonomy" id="137266"/>
    <lineage>
        <taxon>Bacteria</taxon>
        <taxon>Bacillati</taxon>
        <taxon>Actinomycetota</taxon>
        <taxon>Actinomycetes</taxon>
        <taxon>Micromonosporales</taxon>
        <taxon>Micromonosporaceae</taxon>
        <taxon>Catenuloplanes</taxon>
    </lineage>
</organism>
<gene>
    <name evidence="3" type="ORF">J2S41_000021</name>
</gene>
<dbReference type="Proteomes" id="UP001183643">
    <property type="component" value="Unassembled WGS sequence"/>
</dbReference>
<comment type="caution">
    <text evidence="3">The sequence shown here is derived from an EMBL/GenBank/DDBJ whole genome shotgun (WGS) entry which is preliminary data.</text>
</comment>
<dbReference type="Pfam" id="PF05239">
    <property type="entry name" value="PRC"/>
    <property type="match status" value="1"/>
</dbReference>
<dbReference type="InterPro" id="IPR027275">
    <property type="entry name" value="PRC-brl_dom"/>
</dbReference>
<dbReference type="EMBL" id="JAVDYB010000001">
    <property type="protein sequence ID" value="MDR7273243.1"/>
    <property type="molecule type" value="Genomic_DNA"/>
</dbReference>
<feature type="domain" description="PRC-barrel" evidence="2">
    <location>
        <begin position="79"/>
        <end position="121"/>
    </location>
</feature>
<proteinExistence type="predicted"/>
<feature type="compositionally biased region" description="Polar residues" evidence="1">
    <location>
        <begin position="1"/>
        <end position="10"/>
    </location>
</feature>
<dbReference type="Gene3D" id="3.90.50.10">
    <property type="entry name" value="Photosynthetic Reaction Center, subunit H, domain 2"/>
    <property type="match status" value="1"/>
</dbReference>